<organism evidence="1 2">
    <name type="scientific">Chamaesiphon minutus (strain ATCC 27169 / PCC 6605)</name>
    <dbReference type="NCBI Taxonomy" id="1173020"/>
    <lineage>
        <taxon>Bacteria</taxon>
        <taxon>Bacillati</taxon>
        <taxon>Cyanobacteriota</taxon>
        <taxon>Cyanophyceae</taxon>
        <taxon>Gomontiellales</taxon>
        <taxon>Chamaesiphonaceae</taxon>
        <taxon>Chamaesiphon</taxon>
    </lineage>
</organism>
<dbReference type="Proteomes" id="UP000010366">
    <property type="component" value="Chromosome"/>
</dbReference>
<dbReference type="RefSeq" id="WP_015159309.1">
    <property type="nucleotide sequence ID" value="NC_019697.1"/>
</dbReference>
<evidence type="ECO:0000313" key="1">
    <source>
        <dbReference type="EMBL" id="AFY93147.1"/>
    </source>
</evidence>
<protein>
    <submittedName>
        <fullName evidence="1">Uncharacterized protein</fullName>
    </submittedName>
</protein>
<dbReference type="KEGG" id="cmp:Cha6605_2052"/>
<dbReference type="EMBL" id="CP003600">
    <property type="protein sequence ID" value="AFY93147.1"/>
    <property type="molecule type" value="Genomic_DNA"/>
</dbReference>
<proteinExistence type="predicted"/>
<dbReference type="HOGENOM" id="CLU_207621_0_0_3"/>
<keyword evidence="2" id="KW-1185">Reference proteome</keyword>
<gene>
    <name evidence="1" type="ORF">Cha6605_2052</name>
</gene>
<dbReference type="AlphaFoldDB" id="K9UDF7"/>
<dbReference type="STRING" id="1173020.Cha6605_2052"/>
<reference evidence="1 2" key="1">
    <citation type="submission" date="2012-05" db="EMBL/GenBank/DDBJ databases">
        <title>Finished chromosome of genome of Chamaesiphon sp. PCC 6605.</title>
        <authorList>
            <consortium name="US DOE Joint Genome Institute"/>
            <person name="Gugger M."/>
            <person name="Coursin T."/>
            <person name="Rippka R."/>
            <person name="Tandeau De Marsac N."/>
            <person name="Huntemann M."/>
            <person name="Wei C.-L."/>
            <person name="Han J."/>
            <person name="Detter J.C."/>
            <person name="Han C."/>
            <person name="Tapia R."/>
            <person name="Chen A."/>
            <person name="Kyrpides N."/>
            <person name="Mavromatis K."/>
            <person name="Markowitz V."/>
            <person name="Szeto E."/>
            <person name="Ivanova N."/>
            <person name="Pagani I."/>
            <person name="Pati A."/>
            <person name="Goodwin L."/>
            <person name="Nordberg H.P."/>
            <person name="Cantor M.N."/>
            <person name="Hua S.X."/>
            <person name="Woyke T."/>
            <person name="Kerfeld C.A."/>
        </authorList>
    </citation>
    <scope>NUCLEOTIDE SEQUENCE [LARGE SCALE GENOMIC DNA]</scope>
    <source>
        <strain evidence="2">ATCC 27169 / PCC 6605</strain>
    </source>
</reference>
<evidence type="ECO:0000313" key="2">
    <source>
        <dbReference type="Proteomes" id="UP000010366"/>
    </source>
</evidence>
<sequence length="57" mass="6744">MNMQEVTKAQIDEARTWIRDCSWLDEAADLEDLTDEEVRRGIERHYDGGWIQFIANC</sequence>
<name>K9UDF7_CHAP6</name>
<accession>K9UDF7</accession>